<dbReference type="EMBL" id="CP000230">
    <property type="protein sequence ID" value="ABC21807.1"/>
    <property type="molecule type" value="Genomic_DNA"/>
</dbReference>
<feature type="transmembrane region" description="Helical" evidence="1">
    <location>
        <begin position="145"/>
        <end position="165"/>
    </location>
</feature>
<protein>
    <submittedName>
        <fullName evidence="3">Acyltransferase 3</fullName>
    </submittedName>
</protein>
<keyword evidence="3" id="KW-0012">Acyltransferase</keyword>
<keyword evidence="3" id="KW-0808">Transferase</keyword>
<feature type="transmembrane region" description="Helical" evidence="1">
    <location>
        <begin position="288"/>
        <end position="313"/>
    </location>
</feature>
<dbReference type="Pfam" id="PF01757">
    <property type="entry name" value="Acyl_transf_3"/>
    <property type="match status" value="1"/>
</dbReference>
<dbReference type="KEGG" id="rru:Rru_A1006"/>
<dbReference type="Proteomes" id="UP000001929">
    <property type="component" value="Chromosome"/>
</dbReference>
<feature type="transmembrane region" description="Helical" evidence="1">
    <location>
        <begin position="212"/>
        <end position="232"/>
    </location>
</feature>
<dbReference type="InterPro" id="IPR050879">
    <property type="entry name" value="Acyltransferase_3"/>
</dbReference>
<organism evidence="3 4">
    <name type="scientific">Rhodospirillum rubrum (strain ATCC 11170 / ATH 1.1.1 / DSM 467 / LMG 4362 / NCIMB 8255 / S1)</name>
    <dbReference type="NCBI Taxonomy" id="269796"/>
    <lineage>
        <taxon>Bacteria</taxon>
        <taxon>Pseudomonadati</taxon>
        <taxon>Pseudomonadota</taxon>
        <taxon>Alphaproteobacteria</taxon>
        <taxon>Rhodospirillales</taxon>
        <taxon>Rhodospirillaceae</taxon>
        <taxon>Rhodospirillum</taxon>
    </lineage>
</organism>
<dbReference type="HOGENOM" id="CLU_005679_14_1_5"/>
<dbReference type="InterPro" id="IPR002656">
    <property type="entry name" value="Acyl_transf_3_dom"/>
</dbReference>
<dbReference type="PATRIC" id="fig|269796.9.peg.1061"/>
<keyword evidence="1" id="KW-1133">Transmembrane helix</keyword>
<evidence type="ECO:0000259" key="2">
    <source>
        <dbReference type="Pfam" id="PF01757"/>
    </source>
</evidence>
<accession>Q2RVN8</accession>
<name>Q2RVN8_RHORT</name>
<evidence type="ECO:0000313" key="4">
    <source>
        <dbReference type="Proteomes" id="UP000001929"/>
    </source>
</evidence>
<feature type="domain" description="Acyltransferase 3" evidence="2">
    <location>
        <begin position="7"/>
        <end position="318"/>
    </location>
</feature>
<keyword evidence="4" id="KW-1185">Reference proteome</keyword>
<evidence type="ECO:0000313" key="3">
    <source>
        <dbReference type="EMBL" id="ABC21807.1"/>
    </source>
</evidence>
<dbReference type="PANTHER" id="PTHR23028">
    <property type="entry name" value="ACETYLTRANSFERASE"/>
    <property type="match status" value="1"/>
</dbReference>
<feature type="transmembrane region" description="Helical" evidence="1">
    <location>
        <begin position="7"/>
        <end position="27"/>
    </location>
</feature>
<dbReference type="RefSeq" id="WP_011388761.1">
    <property type="nucleotide sequence ID" value="NC_007643.1"/>
</dbReference>
<dbReference type="EnsemblBacteria" id="ABC21807">
    <property type="protein sequence ID" value="ABC21807"/>
    <property type="gene ID" value="Rru_A1006"/>
</dbReference>
<proteinExistence type="predicted"/>
<evidence type="ECO:0000256" key="1">
    <source>
        <dbReference type="SAM" id="Phobius"/>
    </source>
</evidence>
<feature type="transmembrane region" description="Helical" evidence="1">
    <location>
        <begin position="80"/>
        <end position="101"/>
    </location>
</feature>
<sequence length="366" mass="41058">MTPSLSVYLDVLRFLAAMTVFLGHLASQPFTEAVIWRPLGTYGVIAVTIFFVLSGYVIAHVTSTRETTASTYAAARISRLYSVVLVALALTFLFDTLGTSLNPEFYAFKKVLWKPINWEGYVSALFFVNEFQVFRFNGISPGTNAPYWSLSFEAAYYLISGIVLFSRRRVWVPLCVIILFCAGRTIVALFPIWAMGYFLYHQRLKIDLPRSLLTVLAFGTIAAILVVPRVIYRLPTDNFGFVFPWGRMPFNRNLVEDYAVGSVFVVHLASVRSLLCDKKDIGDKTKKIATWLGSLTFPMYCFHFPAICFFAALSPWDKTSLANCIAIAVPVVLLVIGLTPLCDALKRSMRLGLSKVSFRPRLSARP</sequence>
<dbReference type="AlphaFoldDB" id="Q2RVN8"/>
<keyword evidence="1" id="KW-0812">Transmembrane</keyword>
<feature type="transmembrane region" description="Helical" evidence="1">
    <location>
        <begin position="39"/>
        <end position="59"/>
    </location>
</feature>
<keyword evidence="1" id="KW-0472">Membrane</keyword>
<feature type="transmembrane region" description="Helical" evidence="1">
    <location>
        <begin position="325"/>
        <end position="345"/>
    </location>
</feature>
<reference evidence="3 4" key="1">
    <citation type="journal article" date="2011" name="Stand. Genomic Sci.">
        <title>Complete genome sequence of Rhodospirillum rubrum type strain (S1).</title>
        <authorList>
            <person name="Munk A.C."/>
            <person name="Copeland A."/>
            <person name="Lucas S."/>
            <person name="Lapidus A."/>
            <person name="Del Rio T.G."/>
            <person name="Barry K."/>
            <person name="Detter J.C."/>
            <person name="Hammon N."/>
            <person name="Israni S."/>
            <person name="Pitluck S."/>
            <person name="Brettin T."/>
            <person name="Bruce D."/>
            <person name="Han C."/>
            <person name="Tapia R."/>
            <person name="Gilna P."/>
            <person name="Schmutz J."/>
            <person name="Larimer F."/>
            <person name="Land M."/>
            <person name="Kyrpides N.C."/>
            <person name="Mavromatis K."/>
            <person name="Richardson P."/>
            <person name="Rohde M."/>
            <person name="Goker M."/>
            <person name="Klenk H.P."/>
            <person name="Zhang Y."/>
            <person name="Roberts G.P."/>
            <person name="Reslewic S."/>
            <person name="Schwartz D.C."/>
        </authorList>
    </citation>
    <scope>NUCLEOTIDE SEQUENCE [LARGE SCALE GENOMIC DNA]</scope>
    <source>
        <strain evidence="4">ATCC 11170 / ATH 1.1.1 / DSM 467 / LMG 4362 / NCIMB 8255 / S1</strain>
    </source>
</reference>
<gene>
    <name evidence="3" type="ordered locus">Rru_A1006</name>
</gene>
<feature type="transmembrane region" description="Helical" evidence="1">
    <location>
        <begin position="171"/>
        <end position="200"/>
    </location>
</feature>
<dbReference type="eggNOG" id="COG1835">
    <property type="taxonomic scope" value="Bacteria"/>
</dbReference>
<dbReference type="GO" id="GO:0016747">
    <property type="term" value="F:acyltransferase activity, transferring groups other than amino-acyl groups"/>
    <property type="evidence" value="ECO:0007669"/>
    <property type="project" value="InterPro"/>
</dbReference>
<dbReference type="STRING" id="269796.Rru_A1006"/>